<dbReference type="InterPro" id="IPR013757">
    <property type="entry name" value="Topo_IIA_A_a_sf"/>
</dbReference>
<dbReference type="InterPro" id="IPR018522">
    <property type="entry name" value="TopoIIA_CS"/>
</dbReference>
<dbReference type="GO" id="GO:0003918">
    <property type="term" value="F:DNA topoisomerase type II (double strand cut, ATP-hydrolyzing) activity"/>
    <property type="evidence" value="ECO:0007669"/>
    <property type="project" value="UniProtKB-EC"/>
</dbReference>
<dbReference type="FunFam" id="3.30.565.10:FF:000004">
    <property type="entry name" value="DNA topoisomerase 2"/>
    <property type="match status" value="1"/>
</dbReference>
<dbReference type="GO" id="GO:0005634">
    <property type="term" value="C:nucleus"/>
    <property type="evidence" value="ECO:0007669"/>
    <property type="project" value="TreeGrafter"/>
</dbReference>
<gene>
    <name evidence="19" type="ORF">GYMLUDRAFT_981327</name>
</gene>
<evidence type="ECO:0000256" key="5">
    <source>
        <dbReference type="ARBA" id="ARBA00012895"/>
    </source>
</evidence>
<evidence type="ECO:0000256" key="1">
    <source>
        <dbReference type="ARBA" id="ARBA00000185"/>
    </source>
</evidence>
<dbReference type="EMBL" id="KN834862">
    <property type="protein sequence ID" value="KIK51525.1"/>
    <property type="molecule type" value="Genomic_DNA"/>
</dbReference>
<dbReference type="InterPro" id="IPR036890">
    <property type="entry name" value="HATPase_C_sf"/>
</dbReference>
<dbReference type="Gene3D" id="1.10.268.10">
    <property type="entry name" value="Topoisomerase, domain 3"/>
    <property type="match status" value="1"/>
</dbReference>
<keyword evidence="7" id="KW-0479">Metal-binding</keyword>
<dbReference type="InterPro" id="IPR013760">
    <property type="entry name" value="Topo_IIA-like_dom_sf"/>
</dbReference>
<dbReference type="PRINTS" id="PR01158">
    <property type="entry name" value="TOPISMRASEII"/>
</dbReference>
<feature type="domain" description="Topo IIA-type catalytic" evidence="18">
    <location>
        <begin position="611"/>
        <end position="990"/>
    </location>
</feature>
<dbReference type="FunFam" id="3.90.199.10:FF:000002">
    <property type="entry name" value="DNA topoisomerase 2"/>
    <property type="match status" value="1"/>
</dbReference>
<keyword evidence="10" id="KW-0460">Magnesium</keyword>
<evidence type="ECO:0000313" key="20">
    <source>
        <dbReference type="Proteomes" id="UP000053593"/>
    </source>
</evidence>
<keyword evidence="12 15" id="KW-0238">DNA-binding</keyword>
<dbReference type="Proteomes" id="UP000053593">
    <property type="component" value="Unassembled WGS sequence"/>
</dbReference>
<keyword evidence="9" id="KW-0067">ATP-binding</keyword>
<dbReference type="EC" id="5.6.2.2" evidence="5"/>
<feature type="active site" description="O-(5'-phospho-DNA)-tyrosine intermediate" evidence="15">
    <location>
        <position position="701"/>
    </location>
</feature>
<evidence type="ECO:0000256" key="6">
    <source>
        <dbReference type="ARBA" id="ARBA00019635"/>
    </source>
</evidence>
<comment type="catalytic activity">
    <reaction evidence="1 15">
        <text>ATP-dependent breakage, passage and rejoining of double-stranded DNA.</text>
        <dbReference type="EC" id="5.6.2.2"/>
    </reaction>
</comment>
<dbReference type="OrthoDB" id="276498at2759"/>
<keyword evidence="11 15" id="KW-0799">Topoisomerase</keyword>
<reference evidence="19 20" key="1">
    <citation type="submission" date="2014-04" db="EMBL/GenBank/DDBJ databases">
        <title>Evolutionary Origins and Diversification of the Mycorrhizal Mutualists.</title>
        <authorList>
            <consortium name="DOE Joint Genome Institute"/>
            <consortium name="Mycorrhizal Genomics Consortium"/>
            <person name="Kohler A."/>
            <person name="Kuo A."/>
            <person name="Nagy L.G."/>
            <person name="Floudas D."/>
            <person name="Copeland A."/>
            <person name="Barry K.W."/>
            <person name="Cichocki N."/>
            <person name="Veneault-Fourrey C."/>
            <person name="LaButti K."/>
            <person name="Lindquist E.A."/>
            <person name="Lipzen A."/>
            <person name="Lundell T."/>
            <person name="Morin E."/>
            <person name="Murat C."/>
            <person name="Riley R."/>
            <person name="Ohm R."/>
            <person name="Sun H."/>
            <person name="Tunlid A."/>
            <person name="Henrissat B."/>
            <person name="Grigoriev I.V."/>
            <person name="Hibbett D.S."/>
            <person name="Martin F."/>
        </authorList>
    </citation>
    <scope>NUCLEOTIDE SEQUENCE [LARGE SCALE GENOMIC DNA]</scope>
    <source>
        <strain evidence="19 20">FD-317 M1</strain>
    </source>
</reference>
<feature type="region of interest" description="Disordered" evidence="16">
    <location>
        <begin position="964"/>
        <end position="990"/>
    </location>
</feature>
<accession>A0A0D0AMT4</accession>
<evidence type="ECO:0000313" key="19">
    <source>
        <dbReference type="EMBL" id="KIK51525.1"/>
    </source>
</evidence>
<dbReference type="FunFam" id="3.30.1490.30:FF:000001">
    <property type="entry name" value="DNA topoisomerase 2"/>
    <property type="match status" value="1"/>
</dbReference>
<comment type="cofactor">
    <cofactor evidence="3">
        <name>Mg(2+)</name>
        <dbReference type="ChEBI" id="CHEBI:18420"/>
    </cofactor>
</comment>
<dbReference type="Pfam" id="PF02518">
    <property type="entry name" value="HATPase_c"/>
    <property type="match status" value="1"/>
</dbReference>
<dbReference type="HOGENOM" id="CLU_001935_1_1_1"/>
<dbReference type="FunFam" id="3.30.1360.40:FF:000003">
    <property type="entry name" value="DNA topoisomerase 2"/>
    <property type="match status" value="1"/>
</dbReference>
<evidence type="ECO:0000256" key="9">
    <source>
        <dbReference type="ARBA" id="ARBA00022840"/>
    </source>
</evidence>
<dbReference type="Gene3D" id="3.30.1360.40">
    <property type="match status" value="1"/>
</dbReference>
<feature type="compositionally biased region" description="Acidic residues" evidence="16">
    <location>
        <begin position="972"/>
        <end position="983"/>
    </location>
</feature>
<dbReference type="PRINTS" id="PR00418">
    <property type="entry name" value="TPI2FAMILY"/>
</dbReference>
<comment type="similarity">
    <text evidence="4">Belongs to the type II topoisomerase family.</text>
</comment>
<dbReference type="GO" id="GO:0003677">
    <property type="term" value="F:DNA binding"/>
    <property type="evidence" value="ECO:0007669"/>
    <property type="project" value="UniProtKB-UniRule"/>
</dbReference>
<dbReference type="InterPro" id="IPR013759">
    <property type="entry name" value="Topo_IIA_B_C"/>
</dbReference>
<dbReference type="Pfam" id="PF00521">
    <property type="entry name" value="DNA_topoisoIV"/>
    <property type="match status" value="1"/>
</dbReference>
<dbReference type="InterPro" id="IPR003594">
    <property type="entry name" value="HATPase_dom"/>
</dbReference>
<dbReference type="CDD" id="cd16930">
    <property type="entry name" value="HATPase_TopII-like"/>
    <property type="match status" value="1"/>
</dbReference>
<dbReference type="InterPro" id="IPR002205">
    <property type="entry name" value="Topo_IIA_dom_A"/>
</dbReference>
<dbReference type="InterPro" id="IPR006171">
    <property type="entry name" value="TOPRIM_dom"/>
</dbReference>
<dbReference type="SMART" id="SM00433">
    <property type="entry name" value="TOP2c"/>
    <property type="match status" value="1"/>
</dbReference>
<dbReference type="Gene3D" id="3.40.50.670">
    <property type="match status" value="1"/>
</dbReference>
<dbReference type="Gene3D" id="3.30.1490.30">
    <property type="match status" value="1"/>
</dbReference>
<dbReference type="SUPFAM" id="SSF55874">
    <property type="entry name" value="ATPase domain of HSP90 chaperone/DNA topoisomerase II/histidine kinase"/>
    <property type="match status" value="1"/>
</dbReference>
<dbReference type="GO" id="GO:0000712">
    <property type="term" value="P:resolution of meiotic recombination intermediates"/>
    <property type="evidence" value="ECO:0007669"/>
    <property type="project" value="TreeGrafter"/>
</dbReference>
<evidence type="ECO:0000256" key="14">
    <source>
        <dbReference type="ARBA" id="ARBA00031138"/>
    </source>
</evidence>
<dbReference type="InterPro" id="IPR013758">
    <property type="entry name" value="Topo_IIA_A/C_ab"/>
</dbReference>
<keyword evidence="8" id="KW-0547">Nucleotide-binding</keyword>
<evidence type="ECO:0000259" key="18">
    <source>
        <dbReference type="PROSITE" id="PS52040"/>
    </source>
</evidence>
<dbReference type="InterPro" id="IPR001154">
    <property type="entry name" value="TopoII_euk"/>
</dbReference>
<evidence type="ECO:0000256" key="10">
    <source>
        <dbReference type="ARBA" id="ARBA00022842"/>
    </source>
</evidence>
<dbReference type="GO" id="GO:0006265">
    <property type="term" value="P:DNA topological change"/>
    <property type="evidence" value="ECO:0007669"/>
    <property type="project" value="UniProtKB-UniRule"/>
</dbReference>
<evidence type="ECO:0000256" key="15">
    <source>
        <dbReference type="PROSITE-ProRule" id="PRU01384"/>
    </source>
</evidence>
<dbReference type="SMART" id="SM00387">
    <property type="entry name" value="HATPase_c"/>
    <property type="match status" value="1"/>
</dbReference>
<evidence type="ECO:0000256" key="8">
    <source>
        <dbReference type="ARBA" id="ARBA00022741"/>
    </source>
</evidence>
<dbReference type="Pfam" id="PF16898">
    <property type="entry name" value="TOPRIM_C"/>
    <property type="match status" value="1"/>
</dbReference>
<protein>
    <recommendedName>
        <fullName evidence="6">DNA topoisomerase 2</fullName>
        <ecNumber evidence="5">5.6.2.2</ecNumber>
    </recommendedName>
    <alternativeName>
        <fullName evidence="14">DNA topoisomerase II</fullName>
    </alternativeName>
</protein>
<sequence length="990" mass="112267">MKEDLAPAKKEKTVSDTYQKLTQLEHILKQPNSYIGSVETITQMMWTYDADSKRMVHHEVRYIPGFFKIVDEILVNAADNKINNSNMDTFKVTIDINEGIISVYNNGKGIPIEIHNTEKIYIPKLIFSHLLSGSNYDDDEKKLTGGHNGYGAKLANIYSHEFTIETVDKNTGQKYKQTWTDNMSKCRKAKITKNSKGKEFTRVTFCPDLKRFSMDSIDDDMAGLLQKRIYDMAGMVKDIKVFLNDEHLKVKNFKSYVELRRCSMKQMVIYKQVHPRWEVVTLCKSLLPIPSLPPKVELASTSWQIMADQIVKNLITAIGRKNKATTAKVGQIKNYIQTKETLMLPASKFGTKPVLLDDFMKKADQQIKKTDGSKCSRLTGLPKLSDANNAGTKNGKDCTLILTEGDSAKALAIAGLGVVGHNNFGVFPLQGKLLNVQEARHDQIMKNEEIQNIKKIMGLQHNKDYSNVLSLRYRRLMIMTNQDRNGSHIKGLLINFLDHFYPSLLKVPDFLVEFVTPIVRVLKGKQRKDFFTIPEYEQWLKDTPGSNKWESKYFKGLGTSTDADARGYFSDMAKHFRPGTFLDHQLEEIPYSEFVNKELILFSMAGNVRSIPSVADGLKPGQRKIIWACFKRNLKKEIKVMQLIGYVAEHVAYHHGDMSLTQAIVALAQDFIGSNNLNLMFPSGQFGTRDQGGKDHASGRYINTLPMSIAQTIFHPDDDPLLNPQYDNNQLIEPEFYMPVVPMVLINGAEGIGTGWSTNIPSFNPVDIVSNIRRLMNDEELVPMHLWWRGFKGKIKQSAKNKYDISGVITKLDDTMVEITELPIHKWTQTFKSELEAMMAGGKKTDGSVKNYQEHHANENVHFVVQMDAKEVAKAEEKGLLEYFKLISKVSTGNMICFDLDGKIQKYESPEAILEEFYPSRLSYYQKRKMIVDKKVSLNARKKAGIVMDLKAHKFVPIPKKAKVAATSNVAEAEDEDEEDDMGESTSTSN</sequence>
<dbReference type="CDD" id="cd03365">
    <property type="entry name" value="TOPRIM_TopoIIA"/>
    <property type="match status" value="1"/>
</dbReference>
<proteinExistence type="inferred from homology"/>
<organism evidence="19 20">
    <name type="scientific">Collybiopsis luxurians FD-317 M1</name>
    <dbReference type="NCBI Taxonomy" id="944289"/>
    <lineage>
        <taxon>Eukaryota</taxon>
        <taxon>Fungi</taxon>
        <taxon>Dikarya</taxon>
        <taxon>Basidiomycota</taxon>
        <taxon>Agaricomycotina</taxon>
        <taxon>Agaricomycetes</taxon>
        <taxon>Agaricomycetidae</taxon>
        <taxon>Agaricales</taxon>
        <taxon>Marasmiineae</taxon>
        <taxon>Omphalotaceae</taxon>
        <taxon>Collybiopsis</taxon>
        <taxon>Collybiopsis luxurians</taxon>
    </lineage>
</organism>
<evidence type="ECO:0000256" key="16">
    <source>
        <dbReference type="SAM" id="MobiDB-lite"/>
    </source>
</evidence>
<evidence type="ECO:0000259" key="17">
    <source>
        <dbReference type="PROSITE" id="PS50880"/>
    </source>
</evidence>
<evidence type="ECO:0000256" key="13">
    <source>
        <dbReference type="ARBA" id="ARBA00023235"/>
    </source>
</evidence>
<dbReference type="GO" id="GO:0046872">
    <property type="term" value="F:metal ion binding"/>
    <property type="evidence" value="ECO:0007669"/>
    <property type="project" value="UniProtKB-KW"/>
</dbReference>
<evidence type="ECO:0000256" key="4">
    <source>
        <dbReference type="ARBA" id="ARBA00011080"/>
    </source>
</evidence>
<dbReference type="SUPFAM" id="SSF56719">
    <property type="entry name" value="Type II DNA topoisomerase"/>
    <property type="match status" value="1"/>
</dbReference>
<evidence type="ECO:0000256" key="2">
    <source>
        <dbReference type="ARBA" id="ARBA00001913"/>
    </source>
</evidence>
<dbReference type="PROSITE" id="PS50880">
    <property type="entry name" value="TOPRIM"/>
    <property type="match status" value="1"/>
</dbReference>
<dbReference type="Pfam" id="PF01751">
    <property type="entry name" value="Toprim"/>
    <property type="match status" value="1"/>
</dbReference>
<dbReference type="Gene3D" id="3.90.199.10">
    <property type="entry name" value="Topoisomerase II, domain 5"/>
    <property type="match status" value="1"/>
</dbReference>
<dbReference type="InterPro" id="IPR050634">
    <property type="entry name" value="DNA_Topoisomerase_II"/>
</dbReference>
<evidence type="ECO:0000256" key="11">
    <source>
        <dbReference type="ARBA" id="ARBA00023029"/>
    </source>
</evidence>
<dbReference type="Gene3D" id="3.30.565.10">
    <property type="entry name" value="Histidine kinase-like ATPase, C-terminal domain"/>
    <property type="match status" value="1"/>
</dbReference>
<dbReference type="PANTHER" id="PTHR10169:SF38">
    <property type="entry name" value="DNA TOPOISOMERASE 2"/>
    <property type="match status" value="1"/>
</dbReference>
<dbReference type="PANTHER" id="PTHR10169">
    <property type="entry name" value="DNA TOPOISOMERASE/GYRASE"/>
    <property type="match status" value="1"/>
</dbReference>
<dbReference type="InterPro" id="IPR034157">
    <property type="entry name" value="TOPRIM_TopoII"/>
</dbReference>
<dbReference type="PROSITE" id="PS00177">
    <property type="entry name" value="TOPOISOMERASE_II"/>
    <property type="match status" value="1"/>
</dbReference>
<feature type="domain" description="Toprim" evidence="17">
    <location>
        <begin position="398"/>
        <end position="512"/>
    </location>
</feature>
<name>A0A0D0AMT4_9AGAR</name>
<dbReference type="SMART" id="SM00434">
    <property type="entry name" value="TOP4c"/>
    <property type="match status" value="1"/>
</dbReference>
<keyword evidence="13 15" id="KW-0413">Isomerase</keyword>
<comment type="cofactor">
    <cofactor evidence="2">
        <name>Ca(2+)</name>
        <dbReference type="ChEBI" id="CHEBI:29108"/>
    </cofactor>
</comment>
<dbReference type="InterPro" id="IPR001241">
    <property type="entry name" value="Topo_IIA"/>
</dbReference>
<dbReference type="PROSITE" id="PS52040">
    <property type="entry name" value="TOPO_IIA"/>
    <property type="match status" value="1"/>
</dbReference>
<evidence type="ECO:0000256" key="7">
    <source>
        <dbReference type="ARBA" id="ARBA00022723"/>
    </source>
</evidence>
<dbReference type="InterPro" id="IPR031660">
    <property type="entry name" value="TOPRIM_C"/>
</dbReference>
<dbReference type="AlphaFoldDB" id="A0A0D0AMT4"/>
<evidence type="ECO:0000256" key="12">
    <source>
        <dbReference type="ARBA" id="ARBA00023125"/>
    </source>
</evidence>
<dbReference type="FunFam" id="3.40.50.670:FF:000001">
    <property type="entry name" value="DNA topoisomerase 2"/>
    <property type="match status" value="1"/>
</dbReference>
<dbReference type="GO" id="GO:0000819">
    <property type="term" value="P:sister chromatid segregation"/>
    <property type="evidence" value="ECO:0007669"/>
    <property type="project" value="TreeGrafter"/>
</dbReference>
<dbReference type="GO" id="GO:0005524">
    <property type="term" value="F:ATP binding"/>
    <property type="evidence" value="ECO:0007669"/>
    <property type="project" value="UniProtKB-KW"/>
</dbReference>
<evidence type="ECO:0000256" key="3">
    <source>
        <dbReference type="ARBA" id="ARBA00001946"/>
    </source>
</evidence>
<keyword evidence="20" id="KW-1185">Reference proteome</keyword>